<organism evidence="2 3">
    <name type="scientific">Weeksella virosa (strain ATCC 43766 / DSM 16922 / JCM 21250 / CCUG 30538 / CDC 9751 / IAM 14551 / NBRC 16016 / NCTC 11634 / CL345/78)</name>
    <dbReference type="NCBI Taxonomy" id="865938"/>
    <lineage>
        <taxon>Bacteria</taxon>
        <taxon>Pseudomonadati</taxon>
        <taxon>Bacteroidota</taxon>
        <taxon>Flavobacteriia</taxon>
        <taxon>Flavobacteriales</taxon>
        <taxon>Weeksellaceae</taxon>
        <taxon>Weeksella</taxon>
    </lineage>
</organism>
<feature type="signal peptide" evidence="1">
    <location>
        <begin position="1"/>
        <end position="19"/>
    </location>
</feature>
<dbReference type="KEGG" id="wvi:Weevi_0772"/>
<gene>
    <name evidence="2" type="ordered locus">Weevi_0772</name>
</gene>
<keyword evidence="3" id="KW-1185">Reference proteome</keyword>
<reference evidence="2 3" key="1">
    <citation type="journal article" date="2011" name="Stand. Genomic Sci.">
        <title>Complete genome sequence of Weeksella virosa type strain (9751).</title>
        <authorList>
            <person name="Lang E."/>
            <person name="Teshima H."/>
            <person name="Lucas S."/>
            <person name="Lapidus A."/>
            <person name="Hammon N."/>
            <person name="Deshpande S."/>
            <person name="Nolan M."/>
            <person name="Cheng J.F."/>
            <person name="Pitluck S."/>
            <person name="Liolios K."/>
            <person name="Pagani I."/>
            <person name="Mikhailova N."/>
            <person name="Ivanova N."/>
            <person name="Mavromatis K."/>
            <person name="Pati A."/>
            <person name="Tapia R."/>
            <person name="Han C."/>
            <person name="Goodwin L."/>
            <person name="Chen A."/>
            <person name="Palaniappan K."/>
            <person name="Land M."/>
            <person name="Hauser L."/>
            <person name="Chang Y.J."/>
            <person name="Jeffries C.D."/>
            <person name="Brambilla E.M."/>
            <person name="Kopitz M."/>
            <person name="Rohde M."/>
            <person name="Goker M."/>
            <person name="Tindall B.J."/>
            <person name="Detter J.C."/>
            <person name="Woyke T."/>
            <person name="Bristow J."/>
            <person name="Eisen J.A."/>
            <person name="Markowitz V."/>
            <person name="Hugenholtz P."/>
            <person name="Klenk H.P."/>
            <person name="Kyrpides N.C."/>
        </authorList>
    </citation>
    <scope>NUCLEOTIDE SEQUENCE [LARGE SCALE GENOMIC DNA]</scope>
    <source>
        <strain evidence="3">ATCC 43766 / DSM 16922 / JCM 21250 / NBRC 16016 / NCTC 11634 / CL345/78</strain>
    </source>
</reference>
<keyword evidence="1" id="KW-0732">Signal</keyword>
<dbReference type="Proteomes" id="UP000008641">
    <property type="component" value="Chromosome"/>
</dbReference>
<feature type="chain" id="PRO_5003253659" description="Outer membrane lipoprotein-sorting protein" evidence="1">
    <location>
        <begin position="20"/>
        <end position="220"/>
    </location>
</feature>
<protein>
    <recommendedName>
        <fullName evidence="4">Outer membrane lipoprotein-sorting protein</fullName>
    </recommendedName>
</protein>
<proteinExistence type="predicted"/>
<dbReference type="RefSeq" id="WP_013597877.1">
    <property type="nucleotide sequence ID" value="NC_015144.1"/>
</dbReference>
<reference evidence="3" key="2">
    <citation type="journal article" date="2011" name="Stand. Genomic Sci.">
        <title>Complete genome sequence of Weeksella virosa type strain (9751T).</title>
        <authorList>
            <person name="Lang E."/>
            <person name="Teshima H."/>
            <person name="Lucas S."/>
            <person name="Lapidus A."/>
            <person name="Hammon N."/>
            <person name="Deshpande S."/>
            <person name="Nolan M."/>
            <person name="Cheng J."/>
            <person name="Pitluck S."/>
            <person name="Liolios K."/>
            <person name="Pagani I."/>
            <person name="Mikhailova N."/>
            <person name="Ivanova N."/>
            <person name="Mavromatis K."/>
            <person name="Pati A."/>
            <person name="Tapia R."/>
            <person name="Han C."/>
            <person name="Goodwin L."/>
            <person name="Chen A."/>
            <person name="Palaniappan K."/>
            <person name="Land M."/>
            <person name="Hauser L."/>
            <person name="Chang Y."/>
            <person name="Jeffries C."/>
            <person name="Brambilla E."/>
            <person name="Kopitz M."/>
            <person name="Rohde M."/>
            <person name="Goker M."/>
            <person name="Tindall B."/>
            <person name="Detter J."/>
            <person name="Woyke T."/>
            <person name="Bristow J."/>
            <person name="Eisen J."/>
            <person name="Markowitz V."/>
            <person name="Hugenholtz P."/>
            <person name="Klenk H."/>
            <person name="Kyrpides N."/>
        </authorList>
    </citation>
    <scope>NUCLEOTIDE SEQUENCE [LARGE SCALE GENOMIC DNA]</scope>
    <source>
        <strain evidence="3">ATCC 43766 / DSM 16922 / JCM 21250 / NBRC 16016 / NCTC 11634 / CL345/78</strain>
    </source>
</reference>
<dbReference type="HOGENOM" id="CLU_081300_0_0_10"/>
<evidence type="ECO:0008006" key="4">
    <source>
        <dbReference type="Google" id="ProtNLM"/>
    </source>
</evidence>
<dbReference type="OrthoDB" id="1265741at2"/>
<evidence type="ECO:0000256" key="1">
    <source>
        <dbReference type="SAM" id="SignalP"/>
    </source>
</evidence>
<accession>F0P0S2</accession>
<dbReference type="eggNOG" id="COG2834">
    <property type="taxonomic scope" value="Bacteria"/>
</dbReference>
<evidence type="ECO:0000313" key="2">
    <source>
        <dbReference type="EMBL" id="ADX67486.1"/>
    </source>
</evidence>
<dbReference type="Gene3D" id="2.50.20.10">
    <property type="entry name" value="Lipoprotein localisation LolA/LolB/LppX"/>
    <property type="match status" value="1"/>
</dbReference>
<dbReference type="STRING" id="865938.Weevi_0772"/>
<sequence>MKTALSVLVFLFSTVFLLAQNAEEIVQKNIENTGGEKSWINLNSIILKGDVALDVNNTYPLVVYHKRPYHKRVVFIMNQKEVLNEGYDGKNGWTYSDILKKNVVVPNYQPDAFDSDLLMYKKKGFTVQLVGETEVEKIPVYKVALSKNKNITYYYFDKKTYQLLMEENKEETLIYSNYKKINGLTFAMKIVGKPKQGGEYVVTFSEIKINPSISEKQFKF</sequence>
<dbReference type="EMBL" id="CP002455">
    <property type="protein sequence ID" value="ADX67486.1"/>
    <property type="molecule type" value="Genomic_DNA"/>
</dbReference>
<name>F0P0S2_WEEVC</name>
<dbReference type="AlphaFoldDB" id="F0P0S2"/>
<evidence type="ECO:0000313" key="3">
    <source>
        <dbReference type="Proteomes" id="UP000008641"/>
    </source>
</evidence>